<sequence>MNKQPTQHLHLRVRRQTAAIVYGNSPGCTQSQVQVVNRVKIAGSPEKPDAGKKRVRKSYAEEERLFKCEYCSRSYAFEHSRNQHVRSKHVKRSSSFGFFSPQAKIRSNEKTQKRHSDGSLNLSAIRRTLGDVFKKGTNPYTRYNEMAVIAIENQLQCSVVAGPAHGSISSSSNKGEWVRATSDVKGSHLATQLAYMNGIASTEQILHLPNTSMTTTLTHPRSDLSKSVPESNVDIQYHASAVQRPSRFPMSWSRPKRSLKAPQRTIDHVRTHSDSRTRASIAGANSGRGSTLTKKTSDGWVHPQHYTEDLTPASNQKSIYGHISMTTSEYGAKDAAGNTKDANPRSQSRGVLSSSLPNGFNIPVKEQELFESMSPERQLQALFSSMGDSFSETRIGSCPLPGIAMTNEEDSQTIDSDTHTRNSRSNTYIGRPTEVIWPYGSESFDAFMHTTSEPYLNHQGCTAVREFAQPMSPQAKDIEGQKPVHLKQTSVLDIDMWTPVIYLLVNEVKARSELTWHSKTNISFQEVAQQLTITIDHYLITAR</sequence>
<dbReference type="AlphaFoldDB" id="A0A0L0G2N3"/>
<dbReference type="GO" id="GO:0008270">
    <property type="term" value="F:zinc ion binding"/>
    <property type="evidence" value="ECO:0007669"/>
    <property type="project" value="UniProtKB-KW"/>
</dbReference>
<dbReference type="PROSITE" id="PS00028">
    <property type="entry name" value="ZINC_FINGER_C2H2_1"/>
    <property type="match status" value="1"/>
</dbReference>
<feature type="region of interest" description="Disordered" evidence="2">
    <location>
        <begin position="246"/>
        <end position="300"/>
    </location>
</feature>
<feature type="domain" description="C2H2-type" evidence="3">
    <location>
        <begin position="66"/>
        <end position="94"/>
    </location>
</feature>
<protein>
    <recommendedName>
        <fullName evidence="3">C2H2-type domain-containing protein</fullName>
    </recommendedName>
</protein>
<dbReference type="PROSITE" id="PS50157">
    <property type="entry name" value="ZINC_FINGER_C2H2_2"/>
    <property type="match status" value="1"/>
</dbReference>
<gene>
    <name evidence="4" type="ORF">SARC_04363</name>
</gene>
<proteinExistence type="predicted"/>
<evidence type="ECO:0000256" key="2">
    <source>
        <dbReference type="SAM" id="MobiDB-lite"/>
    </source>
</evidence>
<reference evidence="4 5" key="1">
    <citation type="submission" date="2011-02" db="EMBL/GenBank/DDBJ databases">
        <title>The Genome Sequence of Sphaeroforma arctica JP610.</title>
        <authorList>
            <consortium name="The Broad Institute Genome Sequencing Platform"/>
            <person name="Russ C."/>
            <person name="Cuomo C."/>
            <person name="Young S.K."/>
            <person name="Zeng Q."/>
            <person name="Gargeya S."/>
            <person name="Alvarado L."/>
            <person name="Berlin A."/>
            <person name="Chapman S.B."/>
            <person name="Chen Z."/>
            <person name="Freedman E."/>
            <person name="Gellesch M."/>
            <person name="Goldberg J."/>
            <person name="Griggs A."/>
            <person name="Gujja S."/>
            <person name="Heilman E."/>
            <person name="Heiman D."/>
            <person name="Howarth C."/>
            <person name="Mehta T."/>
            <person name="Neiman D."/>
            <person name="Pearson M."/>
            <person name="Roberts A."/>
            <person name="Saif S."/>
            <person name="Shea T."/>
            <person name="Shenoy N."/>
            <person name="Sisk P."/>
            <person name="Stolte C."/>
            <person name="Sykes S."/>
            <person name="White J."/>
            <person name="Yandava C."/>
            <person name="Burger G."/>
            <person name="Gray M.W."/>
            <person name="Holland P.W.H."/>
            <person name="King N."/>
            <person name="Lang F.B.F."/>
            <person name="Roger A.J."/>
            <person name="Ruiz-Trillo I."/>
            <person name="Haas B."/>
            <person name="Nusbaum C."/>
            <person name="Birren B."/>
        </authorList>
    </citation>
    <scope>NUCLEOTIDE SEQUENCE [LARGE SCALE GENOMIC DNA]</scope>
    <source>
        <strain evidence="4 5">JP610</strain>
    </source>
</reference>
<name>A0A0L0G2N3_9EUKA</name>
<feature type="compositionally biased region" description="Polar residues" evidence="2">
    <location>
        <begin position="340"/>
        <end position="358"/>
    </location>
</feature>
<keyword evidence="5" id="KW-1185">Reference proteome</keyword>
<organism evidence="4 5">
    <name type="scientific">Sphaeroforma arctica JP610</name>
    <dbReference type="NCBI Taxonomy" id="667725"/>
    <lineage>
        <taxon>Eukaryota</taxon>
        <taxon>Ichthyosporea</taxon>
        <taxon>Ichthyophonida</taxon>
        <taxon>Sphaeroforma</taxon>
    </lineage>
</organism>
<dbReference type="RefSeq" id="XP_014157299.1">
    <property type="nucleotide sequence ID" value="XM_014301824.1"/>
</dbReference>
<evidence type="ECO:0000313" key="4">
    <source>
        <dbReference type="EMBL" id="KNC83397.1"/>
    </source>
</evidence>
<evidence type="ECO:0000256" key="1">
    <source>
        <dbReference type="PROSITE-ProRule" id="PRU00042"/>
    </source>
</evidence>
<keyword evidence="1" id="KW-0479">Metal-binding</keyword>
<dbReference type="OrthoDB" id="10039931at2759"/>
<keyword evidence="1" id="KW-0863">Zinc-finger</keyword>
<feature type="region of interest" description="Disordered" evidence="2">
    <location>
        <begin position="333"/>
        <end position="358"/>
    </location>
</feature>
<dbReference type="Proteomes" id="UP000054560">
    <property type="component" value="Unassembled WGS sequence"/>
</dbReference>
<dbReference type="GeneID" id="25904867"/>
<dbReference type="EMBL" id="KQ241837">
    <property type="protein sequence ID" value="KNC83397.1"/>
    <property type="molecule type" value="Genomic_DNA"/>
</dbReference>
<evidence type="ECO:0000313" key="5">
    <source>
        <dbReference type="Proteomes" id="UP000054560"/>
    </source>
</evidence>
<evidence type="ECO:0000259" key="3">
    <source>
        <dbReference type="PROSITE" id="PS50157"/>
    </source>
</evidence>
<dbReference type="InterPro" id="IPR013087">
    <property type="entry name" value="Znf_C2H2_type"/>
</dbReference>
<keyword evidence="1" id="KW-0862">Zinc</keyword>
<accession>A0A0L0G2N3</accession>
<feature type="compositionally biased region" description="Basic and acidic residues" evidence="2">
    <location>
        <begin position="265"/>
        <end position="277"/>
    </location>
</feature>